<dbReference type="GO" id="GO:0005096">
    <property type="term" value="F:GTPase activator activity"/>
    <property type="evidence" value="ECO:0007669"/>
    <property type="project" value="TreeGrafter"/>
</dbReference>
<feature type="compositionally biased region" description="Gly residues" evidence="1">
    <location>
        <begin position="19"/>
        <end position="28"/>
    </location>
</feature>
<reference evidence="2" key="1">
    <citation type="journal article" date="2023" name="Science">
        <title>Genome structures resolve the early diversification of teleost fishes.</title>
        <authorList>
            <person name="Parey E."/>
            <person name="Louis A."/>
            <person name="Montfort J."/>
            <person name="Bouchez O."/>
            <person name="Roques C."/>
            <person name="Iampietro C."/>
            <person name="Lluch J."/>
            <person name="Castinel A."/>
            <person name="Donnadieu C."/>
            <person name="Desvignes T."/>
            <person name="Floi Bucao C."/>
            <person name="Jouanno E."/>
            <person name="Wen M."/>
            <person name="Mejri S."/>
            <person name="Dirks R."/>
            <person name="Jansen H."/>
            <person name="Henkel C."/>
            <person name="Chen W.J."/>
            <person name="Zahm M."/>
            <person name="Cabau C."/>
            <person name="Klopp C."/>
            <person name="Thompson A.W."/>
            <person name="Robinson-Rechavi M."/>
            <person name="Braasch I."/>
            <person name="Lecointre G."/>
            <person name="Bobe J."/>
            <person name="Postlethwait J.H."/>
            <person name="Berthelot C."/>
            <person name="Roest Crollius H."/>
            <person name="Guiguen Y."/>
        </authorList>
    </citation>
    <scope>NUCLEOTIDE SEQUENCE</scope>
    <source>
        <strain evidence="2">WJC10195</strain>
    </source>
</reference>
<dbReference type="PANTHER" id="PTHR22829:SF6">
    <property type="entry name" value="PHOSPHATIDYLINOSITOL 3,4,5-TRISPHOSPHATE-DEPENDENT RAC EXCHANGER 1 PROTEIN"/>
    <property type="match status" value="1"/>
</dbReference>
<evidence type="ECO:0000313" key="3">
    <source>
        <dbReference type="Proteomes" id="UP001152622"/>
    </source>
</evidence>
<keyword evidence="3" id="KW-1185">Reference proteome</keyword>
<dbReference type="GO" id="GO:0007186">
    <property type="term" value="P:G protein-coupled receptor signaling pathway"/>
    <property type="evidence" value="ECO:0007669"/>
    <property type="project" value="TreeGrafter"/>
</dbReference>
<organism evidence="2 3">
    <name type="scientific">Synaphobranchus kaupii</name>
    <name type="common">Kaup's arrowtooth eel</name>
    <dbReference type="NCBI Taxonomy" id="118154"/>
    <lineage>
        <taxon>Eukaryota</taxon>
        <taxon>Metazoa</taxon>
        <taxon>Chordata</taxon>
        <taxon>Craniata</taxon>
        <taxon>Vertebrata</taxon>
        <taxon>Euteleostomi</taxon>
        <taxon>Actinopterygii</taxon>
        <taxon>Neopterygii</taxon>
        <taxon>Teleostei</taxon>
        <taxon>Anguilliformes</taxon>
        <taxon>Synaphobranchidae</taxon>
        <taxon>Synaphobranchus</taxon>
    </lineage>
</organism>
<evidence type="ECO:0000256" key="1">
    <source>
        <dbReference type="SAM" id="MobiDB-lite"/>
    </source>
</evidence>
<comment type="caution">
    <text evidence="2">The sequence shown here is derived from an EMBL/GenBank/DDBJ whole genome shotgun (WGS) entry which is preliminary data.</text>
</comment>
<proteinExistence type="predicted"/>
<evidence type="ECO:0000313" key="2">
    <source>
        <dbReference type="EMBL" id="KAJ8369643.1"/>
    </source>
</evidence>
<accession>A0A9Q1FYL3</accession>
<dbReference type="GO" id="GO:0023051">
    <property type="term" value="P:regulation of signaling"/>
    <property type="evidence" value="ECO:0007669"/>
    <property type="project" value="TreeGrafter"/>
</dbReference>
<sequence>MAAPSWTCKALEDEDEDGGGTAEGGGVLADGRVDPEEGGGLSILLKQEDTEAMDAYIHLFNRMDIAVREMKQYVAQIDVLLSSITEPTQPEGCDLPAPNKASPVALVPEEADLDKVESCGIKRVSFKVNEDDQEDSGHDTMSYRDSYSECNSNRDSVLSYTSVRSNSSYLGSDEMGSGDELPCDMRIPLDKQDKLHGCLEHLFNQVNSINSLLKGPVMIKASEETKHFPMDSSQPELRHTDDWTARCRYVIHKNIQEDPWNLPSSIKSLVENLQRCVEDGKNQLLLALLKCTDTRLQLRRDVIFCQSAVGALCTLSEQLLAAVNFRYNNNGEYEEDSKEVSRKWLEQISAIGVLFNFQCTLSPHVKEEKTMLEDAKAALLDLDKITVHFRRLEDECLVANMPVCYRVEGTRQALRVTLFLDSCHFSELPTRLQNGGSLKLHTVLFTRGLERPESVSPQDGVSMDEFQQRTNAVSLEKVKAYYRKLRAFYLEKSNLPSDSNTTAVKIDQLLRPLNALEDLCRLMQSYINVRPGVSSGVASHPSGVSVLPISSELCSRLGACHIAVCATGIQRCTLSVSLEQAAILARNHGLLPRCTMQAMDLMRKQGTRVEISAKNLKVMDQMPLCAPRLFKLCLPPGDGDL</sequence>
<protein>
    <recommendedName>
        <fullName evidence="4">Phosphatidylinositol 3,4,5-trisphosphate-dependent Rac exchanger 1 protein</fullName>
    </recommendedName>
</protein>
<dbReference type="GO" id="GO:0005085">
    <property type="term" value="F:guanyl-nucleotide exchange factor activity"/>
    <property type="evidence" value="ECO:0007669"/>
    <property type="project" value="TreeGrafter"/>
</dbReference>
<name>A0A9Q1FYL3_SYNKA</name>
<evidence type="ECO:0008006" key="4">
    <source>
        <dbReference type="Google" id="ProtNLM"/>
    </source>
</evidence>
<dbReference type="InterPro" id="IPR051832">
    <property type="entry name" value="mTOR-Rac_regulators"/>
</dbReference>
<dbReference type="GO" id="GO:0005886">
    <property type="term" value="C:plasma membrane"/>
    <property type="evidence" value="ECO:0007669"/>
    <property type="project" value="TreeGrafter"/>
</dbReference>
<dbReference type="Proteomes" id="UP001152622">
    <property type="component" value="Chromosome 3"/>
</dbReference>
<feature type="region of interest" description="Disordered" evidence="1">
    <location>
        <begin position="1"/>
        <end position="33"/>
    </location>
</feature>
<dbReference type="PANTHER" id="PTHR22829">
    <property type="entry name" value="DEP DOMAIN PROTEIN"/>
    <property type="match status" value="1"/>
</dbReference>
<dbReference type="AlphaFoldDB" id="A0A9Q1FYL3"/>
<gene>
    <name evidence="2" type="ORF">SKAU_G00096710</name>
</gene>
<dbReference type="OrthoDB" id="660555at2759"/>
<dbReference type="EMBL" id="JAINUF010000003">
    <property type="protein sequence ID" value="KAJ8369643.1"/>
    <property type="molecule type" value="Genomic_DNA"/>
</dbReference>